<protein>
    <submittedName>
        <fullName evidence="2">Uncharacterized protein</fullName>
    </submittedName>
</protein>
<name>A0ABT8AYR1_9HYPH</name>
<comment type="caution">
    <text evidence="2">The sequence shown here is derived from an EMBL/GenBank/DDBJ whole genome shotgun (WGS) entry which is preliminary data.</text>
</comment>
<dbReference type="RefSeq" id="WP_238293467.1">
    <property type="nucleotide sequence ID" value="NZ_BPQS01000070.1"/>
</dbReference>
<keyword evidence="3" id="KW-1185">Reference proteome</keyword>
<organism evidence="2 3">
    <name type="scientific">Methylobacterium longum</name>
    <dbReference type="NCBI Taxonomy" id="767694"/>
    <lineage>
        <taxon>Bacteria</taxon>
        <taxon>Pseudomonadati</taxon>
        <taxon>Pseudomonadota</taxon>
        <taxon>Alphaproteobacteria</taxon>
        <taxon>Hyphomicrobiales</taxon>
        <taxon>Methylobacteriaceae</taxon>
        <taxon>Methylobacterium</taxon>
    </lineage>
</organism>
<gene>
    <name evidence="2" type="ORF">QWZ18_30630</name>
</gene>
<dbReference type="EMBL" id="JAUFPT010000121">
    <property type="protein sequence ID" value="MDN3574939.1"/>
    <property type="molecule type" value="Genomic_DNA"/>
</dbReference>
<sequence length="100" mass="11069">MRRSTVSWGGADGASSKGPSSIDRLAVHIGKLLRHPAYRRESIVSPLLRRHLPYDAGYAWNDEAGLRKRLAAAGLDEASLDHLIRNVQAEALRLRRPSDT</sequence>
<reference evidence="3" key="1">
    <citation type="journal article" date="2019" name="Int. J. Syst. Evol. Microbiol.">
        <title>The Global Catalogue of Microorganisms (GCM) 10K type strain sequencing project: providing services to taxonomists for standard genome sequencing and annotation.</title>
        <authorList>
            <consortium name="The Broad Institute Genomics Platform"/>
            <consortium name="The Broad Institute Genome Sequencing Center for Infectious Disease"/>
            <person name="Wu L."/>
            <person name="Ma J."/>
        </authorList>
    </citation>
    <scope>NUCLEOTIDE SEQUENCE [LARGE SCALE GENOMIC DNA]</scope>
    <source>
        <strain evidence="3">CECT 7806</strain>
    </source>
</reference>
<dbReference type="Proteomes" id="UP001244297">
    <property type="component" value="Unassembled WGS sequence"/>
</dbReference>
<evidence type="ECO:0000313" key="3">
    <source>
        <dbReference type="Proteomes" id="UP001244297"/>
    </source>
</evidence>
<proteinExistence type="predicted"/>
<evidence type="ECO:0000256" key="1">
    <source>
        <dbReference type="SAM" id="MobiDB-lite"/>
    </source>
</evidence>
<accession>A0ABT8AYR1</accession>
<evidence type="ECO:0000313" key="2">
    <source>
        <dbReference type="EMBL" id="MDN3574939.1"/>
    </source>
</evidence>
<feature type="region of interest" description="Disordered" evidence="1">
    <location>
        <begin position="1"/>
        <end position="21"/>
    </location>
</feature>